<dbReference type="InterPro" id="IPR032691">
    <property type="entry name" value="Mon2/Sec7/BIG1-like_HUS"/>
</dbReference>
<evidence type="ECO:0000256" key="1">
    <source>
        <dbReference type="ARBA" id="ARBA00022448"/>
    </source>
</evidence>
<feature type="domain" description="Mon2 C-terminal" evidence="4">
    <location>
        <begin position="888"/>
        <end position="1031"/>
    </location>
</feature>
<proteinExistence type="predicted"/>
<dbReference type="InterPro" id="IPR016024">
    <property type="entry name" value="ARM-type_fold"/>
</dbReference>
<name>A0A1A0HFV3_9ASCO</name>
<sequence>MASVAHVTPDLAALSAEARRRHPAVRAAVESAQALAKTLPPSAPVGLSEQTQSVMCAPFLAALDTRSTRVVQAALPALARLAMAGSLADAQTAAAIASLYALDAASQPVDTQLKMLQTLGALAHAPARESAAFVRLVAVCSRLGGSPSAAVANTAAATLQQVLGALYDALRGHTAAAGAALTAARLSPGDTAVPGAAAGPFMLDELELRCFHVAEDLSRACVGARPVLMADRDIRIAPAAALEVLENIVALNRLVFRARPELQAVLAQRTVPALLAVLRAPEPAYPMVVRALRLAQAVVSCGTAGVAAESVRLLAACNRMLCGGAAAAAAGAPEHAPECTAWEKALVAETYHALWSNFATVRALCAHGGPGVACAALAAMDAFLERDFASHFAPSAVPAPGGLPSSAPNTPMLDHLDRTDPPARLPELYAPHVVLRAVLGFADGVSAFVFGLSAGSSAASLEADVDFATALNAAVFRVLLRLFLKFLRGPCDPDSFHLVVRALQRYTHAVGLLGLAAARDALLGLLAACIVEPAPAEDAKRGSAANLLALGESLVESLSSTLPPSFAAARTDAPAPAAAPLPRQPARSFNSRQVICLRAFSNLAVLLGLTLQGSWRIVWATLQWVSYFLKGPDAHGSLSRLKAPTDLASPKLSAQDLAGIKHSHDKLLESLCEYQYGPFCEVYSVLTELYCEEDFPPDSEGASRVALCPFNRSYFLDMIFTLATLDFKNFALIDSDLWPMTSGFFERLATDRSLAPQRRVHIAECYMSIINKVTRQGFKADKDTRVSADRSLDALLGFLEKLLQPGRAHELITLSCETEMHLSVLVTLHGLIDDYDRWYQNSWDAVFKILKTAFINTEEDTLQSTKLVEKIVMLISTSFGSFKMILDEFLLTLPFNQLKSLIDTLMKFCSQKYDLNISFSSVSYFWLISDCIHSNMAKHGEARDAVQLNSIENMHQLEDLLQNATQGTPELYQALNIYLLAKLSHISADERNQVREGAIQTLFQILDVQGEDTQSWQLIYHIVFPELLDLERIDPLAETFSKKNSLPSLNLILSGLVSVYAKFVINFDDDRPIYHEFWTKFIEYMGEMLKMRWLELNLNVFQSFQDVLLSLRGAKRVPKSIITLLFDFWVSVPIDYDFVKPEYQDSLALFNDSFKDLYNLMKDDFAITEATQVLGVLNKCARYPVLKPGTSDTPKPSKLQSVVIENLKLIDKNDDNGEIQATVIQQLAQISAFPYEIKSRIEAKLKSKFEGKLKIPSFVAVGQMAFECISPKLAQVKNLKVLLQEDRLRRMMNDLLNIVRNRAQGVPSDTKCQLWTRCNELILSLANRLVHENLQDFEDDTTIWEVLLECITVTFEESRDEKANVAQYEALADIVLPAFFESKQDELIDQFVQKLYFNSYVYKANETENELMGHGDEYDALTNYQFESVFGTTAKIETEANRQIRMKCLKELFRIASTGGRSAQAAREYIAIRAAFSIRRFIADGRLLGQRPLPQVQEEELMQVLEGFVMMGQAFEAKRMHGLMKLLTRSVVYADRVQGMKDAMQKVLQLGIAS</sequence>
<dbReference type="InterPro" id="IPR032817">
    <property type="entry name" value="Mon2_C"/>
</dbReference>
<dbReference type="Proteomes" id="UP000092555">
    <property type="component" value="Unassembled WGS sequence"/>
</dbReference>
<evidence type="ECO:0000259" key="4">
    <source>
        <dbReference type="Pfam" id="PF16206"/>
    </source>
</evidence>
<keyword evidence="7" id="KW-1185">Reference proteome</keyword>
<dbReference type="SUPFAM" id="SSF48371">
    <property type="entry name" value="ARM repeat"/>
    <property type="match status" value="1"/>
</dbReference>
<organism evidence="6 7">
    <name type="scientific">Metschnikowia bicuspidata var. bicuspidata NRRL YB-4993</name>
    <dbReference type="NCBI Taxonomy" id="869754"/>
    <lineage>
        <taxon>Eukaryota</taxon>
        <taxon>Fungi</taxon>
        <taxon>Dikarya</taxon>
        <taxon>Ascomycota</taxon>
        <taxon>Saccharomycotina</taxon>
        <taxon>Pichiomycetes</taxon>
        <taxon>Metschnikowiaceae</taxon>
        <taxon>Metschnikowia</taxon>
    </lineage>
</organism>
<dbReference type="Pfam" id="PF16213">
    <property type="entry name" value="DCB"/>
    <property type="match status" value="1"/>
</dbReference>
<dbReference type="Pfam" id="PF16206">
    <property type="entry name" value="Mon2_C"/>
    <property type="match status" value="1"/>
</dbReference>
<evidence type="ECO:0000259" key="3">
    <source>
        <dbReference type="Pfam" id="PF12783"/>
    </source>
</evidence>
<comment type="caution">
    <text evidence="6">The sequence shown here is derived from an EMBL/GenBank/DDBJ whole genome shotgun (WGS) entry which is preliminary data.</text>
</comment>
<dbReference type="OrthoDB" id="294853at2759"/>
<dbReference type="GO" id="GO:0015031">
    <property type="term" value="P:protein transport"/>
    <property type="evidence" value="ECO:0007669"/>
    <property type="project" value="UniProtKB-KW"/>
</dbReference>
<feature type="domain" description="Mon2/Sec7/BIG1-like HUS" evidence="3">
    <location>
        <begin position="236"/>
        <end position="365"/>
    </location>
</feature>
<gene>
    <name evidence="6" type="ORF">METBIDRAFT_34511</name>
</gene>
<dbReference type="GeneID" id="30029455"/>
<dbReference type="EMBL" id="LXTC01000001">
    <property type="protein sequence ID" value="OBA23039.1"/>
    <property type="molecule type" value="Genomic_DNA"/>
</dbReference>
<feature type="domain" description="Mon2/Sec7/BIG1-like dimerisation and cyclophilin-binding" evidence="5">
    <location>
        <begin position="4"/>
        <end position="168"/>
    </location>
</feature>
<keyword evidence="1" id="KW-0813">Transport</keyword>
<keyword evidence="2" id="KW-0653">Protein transport</keyword>
<dbReference type="STRING" id="869754.A0A1A0HFV3"/>
<evidence type="ECO:0000313" key="7">
    <source>
        <dbReference type="Proteomes" id="UP000092555"/>
    </source>
</evidence>
<dbReference type="InterPro" id="IPR032629">
    <property type="entry name" value="DCB_dom"/>
</dbReference>
<evidence type="ECO:0000259" key="5">
    <source>
        <dbReference type="Pfam" id="PF16213"/>
    </source>
</evidence>
<dbReference type="Pfam" id="PF12783">
    <property type="entry name" value="Sec7-like_HUS"/>
    <property type="match status" value="1"/>
</dbReference>
<reference evidence="6 7" key="1">
    <citation type="submission" date="2016-05" db="EMBL/GenBank/DDBJ databases">
        <title>Comparative genomics of biotechnologically important yeasts.</title>
        <authorList>
            <consortium name="DOE Joint Genome Institute"/>
            <person name="Riley R."/>
            <person name="Haridas S."/>
            <person name="Wolfe K.H."/>
            <person name="Lopes M.R."/>
            <person name="Hittinger C.T."/>
            <person name="Goker M."/>
            <person name="Salamov A."/>
            <person name="Wisecaver J."/>
            <person name="Long T.M."/>
            <person name="Aerts A.L."/>
            <person name="Barry K."/>
            <person name="Choi C."/>
            <person name="Clum A."/>
            <person name="Coughlan A.Y."/>
            <person name="Deshpande S."/>
            <person name="Douglass A.P."/>
            <person name="Hanson S.J."/>
            <person name="Klenk H.-P."/>
            <person name="LaButti K."/>
            <person name="Lapidus A."/>
            <person name="Lindquist E."/>
            <person name="Lipzen A."/>
            <person name="Meier-kolthoff J.P."/>
            <person name="Ohm R.A."/>
            <person name="Otillar R.P."/>
            <person name="Pangilinan J."/>
            <person name="Peng Y."/>
            <person name="Rokas A."/>
            <person name="Rosa C.A."/>
            <person name="Scheuner C."/>
            <person name="Sibirny A.A."/>
            <person name="Slot J.C."/>
            <person name="Stielow J.B."/>
            <person name="Sun H."/>
            <person name="Kurtzman C.P."/>
            <person name="Blackwell M."/>
            <person name="Grigoriev I.V."/>
            <person name="Jeffries T.W."/>
        </authorList>
    </citation>
    <scope>NUCLEOTIDE SEQUENCE [LARGE SCALE GENOMIC DNA]</scope>
    <source>
        <strain evidence="6 7">NRRL YB-4993</strain>
    </source>
</reference>
<evidence type="ECO:0008006" key="8">
    <source>
        <dbReference type="Google" id="ProtNLM"/>
    </source>
</evidence>
<accession>A0A1A0HFV3</accession>
<protein>
    <recommendedName>
        <fullName evidence="8">ARM repeat-containing protein</fullName>
    </recommendedName>
</protein>
<evidence type="ECO:0000313" key="6">
    <source>
        <dbReference type="EMBL" id="OBA23039.1"/>
    </source>
</evidence>
<evidence type="ECO:0000256" key="2">
    <source>
        <dbReference type="ARBA" id="ARBA00022927"/>
    </source>
</evidence>
<dbReference type="GO" id="GO:0005794">
    <property type="term" value="C:Golgi apparatus"/>
    <property type="evidence" value="ECO:0007669"/>
    <property type="project" value="UniProtKB-ARBA"/>
</dbReference>
<dbReference type="RefSeq" id="XP_018713520.1">
    <property type="nucleotide sequence ID" value="XM_018856479.1"/>
</dbReference>